<keyword evidence="3" id="KW-1185">Reference proteome</keyword>
<accession>A0ABT9ZSJ3</accession>
<evidence type="ECO:0000313" key="3">
    <source>
        <dbReference type="Proteomes" id="UP001230005"/>
    </source>
</evidence>
<feature type="signal peptide" evidence="1">
    <location>
        <begin position="1"/>
        <end position="22"/>
    </location>
</feature>
<keyword evidence="1" id="KW-0732">Signal</keyword>
<protein>
    <submittedName>
        <fullName evidence="2">Uncharacterized protein</fullName>
    </submittedName>
</protein>
<proteinExistence type="predicted"/>
<gene>
    <name evidence="2" type="ORF">J2S74_000820</name>
</gene>
<sequence length="364" mass="41057">MKNIIVGFLLLLTLLQSSNTYAHDADPKITFLVKSSSTSVFQTTLTVESRDLTNNILHYELGKKVSVLPIAGNYILLEENGGMVRSFLMDEMGNFYDLEKKQVVNFSPETVKKIRGYFKGLHGNHFGELVEWETGETLLPRYSEFKVTDLETGLSFNAQRRAGSNHADVQPLTKEDTAIMKEIYDGTWSWKRRAVVVHFEEEHIAASMHGMPHGAGALANGFPGHFCIHLMGSRTHTTGKEDLSHQVMVHKAGGELTEFVRGLEAEEVAKLFFIALNQNDMDLFQQIYVGDAQEFRPIVESVESVRILEHSSPSAEGSFVYEAPVTYIVKQQGRPEINDVFTLEIVRESLMSPWKLVNVPFNNW</sequence>
<feature type="chain" id="PRO_5047335774" evidence="1">
    <location>
        <begin position="23"/>
        <end position="364"/>
    </location>
</feature>
<evidence type="ECO:0000256" key="1">
    <source>
        <dbReference type="SAM" id="SignalP"/>
    </source>
</evidence>
<name>A0ABT9ZSJ3_9BACI</name>
<dbReference type="EMBL" id="JAUSUG010000002">
    <property type="protein sequence ID" value="MDQ0253448.1"/>
    <property type="molecule type" value="Genomic_DNA"/>
</dbReference>
<dbReference type="RefSeq" id="WP_307322107.1">
    <property type="nucleotide sequence ID" value="NZ_JAUSUG010000002.1"/>
</dbReference>
<comment type="caution">
    <text evidence="2">The sequence shown here is derived from an EMBL/GenBank/DDBJ whole genome shotgun (WGS) entry which is preliminary data.</text>
</comment>
<dbReference type="Proteomes" id="UP001230005">
    <property type="component" value="Unassembled WGS sequence"/>
</dbReference>
<reference evidence="2 3" key="1">
    <citation type="submission" date="2023-07" db="EMBL/GenBank/DDBJ databases">
        <title>Genomic Encyclopedia of Type Strains, Phase IV (KMG-IV): sequencing the most valuable type-strain genomes for metagenomic binning, comparative biology and taxonomic classification.</title>
        <authorList>
            <person name="Goeker M."/>
        </authorList>
    </citation>
    <scope>NUCLEOTIDE SEQUENCE [LARGE SCALE GENOMIC DNA]</scope>
    <source>
        <strain evidence="2 3">DSM 9768</strain>
    </source>
</reference>
<evidence type="ECO:0000313" key="2">
    <source>
        <dbReference type="EMBL" id="MDQ0253448.1"/>
    </source>
</evidence>
<organism evidence="2 3">
    <name type="scientific">Evansella vedderi</name>
    <dbReference type="NCBI Taxonomy" id="38282"/>
    <lineage>
        <taxon>Bacteria</taxon>
        <taxon>Bacillati</taxon>
        <taxon>Bacillota</taxon>
        <taxon>Bacilli</taxon>
        <taxon>Bacillales</taxon>
        <taxon>Bacillaceae</taxon>
        <taxon>Evansella</taxon>
    </lineage>
</organism>